<dbReference type="InterPro" id="IPR029063">
    <property type="entry name" value="SAM-dependent_MTases_sf"/>
</dbReference>
<feature type="binding site" evidence="7">
    <location>
        <position position="171"/>
    </location>
    <ligand>
        <name>S-adenosyl-L-methionine</name>
        <dbReference type="ChEBI" id="CHEBI:59789"/>
    </ligand>
</feature>
<keyword evidence="4 7" id="KW-0808">Transferase</keyword>
<dbReference type="NCBIfam" id="TIGR00091">
    <property type="entry name" value="tRNA (guanosine(46)-N7)-methyltransferase TrmB"/>
    <property type="match status" value="1"/>
</dbReference>
<dbReference type="SUPFAM" id="SSF53335">
    <property type="entry name" value="S-adenosyl-L-methionine-dependent methyltransferases"/>
    <property type="match status" value="1"/>
</dbReference>
<feature type="region of interest" description="Disordered" evidence="8">
    <location>
        <begin position="38"/>
        <end position="77"/>
    </location>
</feature>
<dbReference type="EMBL" id="PEDF01000201">
    <property type="protein sequence ID" value="RFZ33324.1"/>
    <property type="molecule type" value="Genomic_DNA"/>
</dbReference>
<keyword evidence="5 7" id="KW-0949">S-adenosyl-L-methionine</keyword>
<reference evidence="9 10" key="1">
    <citation type="journal article" date="2018" name="Sci. Rep.">
        <title>Extensive genomic diversity among Mycobacterium marinum strains revealed by whole genome sequencing.</title>
        <authorList>
            <person name="Das S."/>
            <person name="Pettersson B.M."/>
            <person name="Behra P.R."/>
            <person name="Mallick A."/>
            <person name="Cheramie M."/>
            <person name="Ramesh M."/>
            <person name="Shirreff L."/>
            <person name="DuCote T."/>
            <person name="Dasgupta S."/>
            <person name="Ennis D.G."/>
            <person name="Kirsebom L.A."/>
        </authorList>
    </citation>
    <scope>NUCLEOTIDE SEQUENCE [LARGE SCALE GENOMIC DNA]</scope>
    <source>
        <strain evidence="9 10">Davis1</strain>
    </source>
</reference>
<dbReference type="InterPro" id="IPR055361">
    <property type="entry name" value="tRNA_methyltr_TrmB_bact"/>
</dbReference>
<organism evidence="9 10">
    <name type="scientific">Mycobacterium marinum</name>
    <dbReference type="NCBI Taxonomy" id="1781"/>
    <lineage>
        <taxon>Bacteria</taxon>
        <taxon>Bacillati</taxon>
        <taxon>Actinomycetota</taxon>
        <taxon>Actinomycetes</taxon>
        <taxon>Mycobacteriales</taxon>
        <taxon>Mycobacteriaceae</taxon>
        <taxon>Mycobacterium</taxon>
        <taxon>Mycobacterium ulcerans group</taxon>
    </lineage>
</organism>
<dbReference type="Proteomes" id="UP000257451">
    <property type="component" value="Unassembled WGS sequence"/>
</dbReference>
<dbReference type="CDD" id="cd02440">
    <property type="entry name" value="AdoMet_MTases"/>
    <property type="match status" value="1"/>
</dbReference>
<accession>A0A3E2MPE9</accession>
<feature type="binding site" evidence="7">
    <location>
        <position position="146"/>
    </location>
    <ligand>
        <name>S-adenosyl-L-methionine</name>
        <dbReference type="ChEBI" id="CHEBI:59789"/>
    </ligand>
</feature>
<dbReference type="PANTHER" id="PTHR23417:SF14">
    <property type="entry name" value="PENTACOTRIPEPTIDE-REPEAT REGION OF PRORP DOMAIN-CONTAINING PROTEIN"/>
    <property type="match status" value="1"/>
</dbReference>
<dbReference type="PROSITE" id="PS51625">
    <property type="entry name" value="SAM_MT_TRMB"/>
    <property type="match status" value="1"/>
</dbReference>
<evidence type="ECO:0000256" key="1">
    <source>
        <dbReference type="ARBA" id="ARBA00000142"/>
    </source>
</evidence>
<dbReference type="Pfam" id="PF02390">
    <property type="entry name" value="Methyltransf_4"/>
    <property type="match status" value="1"/>
</dbReference>
<feature type="binding site" evidence="7">
    <location>
        <position position="227"/>
    </location>
    <ligand>
        <name>substrate</name>
    </ligand>
</feature>
<sequence>MVTVAARRRESQLVRDVPAATTRRQLLGINLDQERLRPGFMRHDGPMHVQPGVGLQSDTSSSTGTGSGPADEPEAEKSAWGYLPPTAFRSRHSALSSIQQQTWERLWPQLGRQATAHSQPSARGHEPIDPIDARAWFGREAPVVLEIGCGSGTSTLAMAQAEPNVDVIAVEVYRRGLAQLLCAIDRADLQRINIRLIRGNGIDVLRDLIAPESLTGVRVFFPDPWPKARHHKRRLIQPSTVALIADRLLPGGVFHAATDHPGYAEHIIAAGDAEPALARVDPGVDSLPVSVVRPTTKYEMKAHNAGSSINELIWKKQR</sequence>
<evidence type="ECO:0000256" key="2">
    <source>
        <dbReference type="ARBA" id="ARBA00003015"/>
    </source>
</evidence>
<dbReference type="Gene3D" id="3.40.50.150">
    <property type="entry name" value="Vaccinia Virus protein VP39"/>
    <property type="match status" value="1"/>
</dbReference>
<dbReference type="GO" id="GO:0043527">
    <property type="term" value="C:tRNA methyltransferase complex"/>
    <property type="evidence" value="ECO:0007669"/>
    <property type="project" value="TreeGrafter"/>
</dbReference>
<evidence type="ECO:0000256" key="5">
    <source>
        <dbReference type="ARBA" id="ARBA00022691"/>
    </source>
</evidence>
<comment type="function">
    <text evidence="2 7">Catalyzes the formation of N(7)-methylguanine at position 46 (m7G46) in tRNA.</text>
</comment>
<proteinExistence type="inferred from homology"/>
<feature type="binding site" evidence="7">
    <location>
        <position position="223"/>
    </location>
    <ligand>
        <name>S-adenosyl-L-methionine</name>
        <dbReference type="ChEBI" id="CHEBI:59789"/>
    </ligand>
</feature>
<comment type="caution">
    <text evidence="9">The sequence shown here is derived from an EMBL/GenBank/DDBJ whole genome shotgun (WGS) entry which is preliminary data.</text>
</comment>
<evidence type="ECO:0000256" key="7">
    <source>
        <dbReference type="HAMAP-Rule" id="MF_01057"/>
    </source>
</evidence>
<dbReference type="InterPro" id="IPR003358">
    <property type="entry name" value="tRNA_(Gua-N-7)_MeTrfase_Trmb"/>
</dbReference>
<dbReference type="GO" id="GO:0008176">
    <property type="term" value="F:tRNA (guanine(46)-N7)-methyltransferase activity"/>
    <property type="evidence" value="ECO:0007669"/>
    <property type="project" value="UniProtKB-UniRule"/>
</dbReference>
<name>A0A3E2MPE9_MYCMR</name>
<gene>
    <name evidence="7 9" type="primary">trmB</name>
    <name evidence="9" type="ORF">DAVIS_05156</name>
</gene>
<dbReference type="EC" id="2.1.1.33" evidence="7"/>
<evidence type="ECO:0000256" key="8">
    <source>
        <dbReference type="SAM" id="MobiDB-lite"/>
    </source>
</evidence>
<comment type="caution">
    <text evidence="7">Lacks conserved residue(s) required for the propagation of feature annotation.</text>
</comment>
<feature type="binding site" evidence="7">
    <location>
        <begin position="296"/>
        <end position="299"/>
    </location>
    <ligand>
        <name>substrate</name>
    </ligand>
</feature>
<dbReference type="HAMAP" id="MF_01057">
    <property type="entry name" value="tRNA_methyltr_TrmB"/>
    <property type="match status" value="1"/>
</dbReference>
<feature type="binding site" evidence="7">
    <location>
        <position position="259"/>
    </location>
    <ligand>
        <name>substrate</name>
    </ligand>
</feature>
<keyword evidence="6 7" id="KW-0819">tRNA processing</keyword>
<evidence type="ECO:0000256" key="4">
    <source>
        <dbReference type="ARBA" id="ARBA00022679"/>
    </source>
</evidence>
<evidence type="ECO:0000256" key="3">
    <source>
        <dbReference type="ARBA" id="ARBA00022603"/>
    </source>
</evidence>
<comment type="catalytic activity">
    <reaction evidence="1 7">
        <text>guanosine(46) in tRNA + S-adenosyl-L-methionine = N(7)-methylguanosine(46) in tRNA + S-adenosyl-L-homocysteine</text>
        <dbReference type="Rhea" id="RHEA:42708"/>
        <dbReference type="Rhea" id="RHEA-COMP:10188"/>
        <dbReference type="Rhea" id="RHEA-COMP:10189"/>
        <dbReference type="ChEBI" id="CHEBI:57856"/>
        <dbReference type="ChEBI" id="CHEBI:59789"/>
        <dbReference type="ChEBI" id="CHEBI:74269"/>
        <dbReference type="ChEBI" id="CHEBI:74480"/>
        <dbReference type="EC" id="2.1.1.33"/>
    </reaction>
</comment>
<evidence type="ECO:0000313" key="10">
    <source>
        <dbReference type="Proteomes" id="UP000257451"/>
    </source>
</evidence>
<comment type="pathway">
    <text evidence="7">tRNA modification; N(7)-methylguanine-tRNA biosynthesis.</text>
</comment>
<dbReference type="PANTHER" id="PTHR23417">
    <property type="entry name" value="3-DEOXY-D-MANNO-OCTULOSONIC-ACID TRANSFERASE/TRNA GUANINE-N 7 - -METHYLTRANSFERASE"/>
    <property type="match status" value="1"/>
</dbReference>
<protein>
    <recommendedName>
        <fullName evidence="7">tRNA (guanine-N(7)-)-methyltransferase</fullName>
        <ecNumber evidence="7">2.1.1.33</ecNumber>
    </recommendedName>
    <alternativeName>
        <fullName evidence="7">tRNA (guanine(46)-N(7))-methyltransferase</fullName>
    </alternativeName>
    <alternativeName>
        <fullName evidence="7">tRNA(m7G46)-methyltransferase</fullName>
    </alternativeName>
</protein>
<keyword evidence="3 7" id="KW-0489">Methyltransferase</keyword>
<dbReference type="AlphaFoldDB" id="A0A3E2MPE9"/>
<evidence type="ECO:0000256" key="6">
    <source>
        <dbReference type="ARBA" id="ARBA00022694"/>
    </source>
</evidence>
<evidence type="ECO:0000313" key="9">
    <source>
        <dbReference type="EMBL" id="RFZ33324.1"/>
    </source>
</evidence>
<dbReference type="UniPathway" id="UPA00989"/>
<comment type="similarity">
    <text evidence="7">Belongs to the class I-like SAM-binding methyltransferase superfamily. TrmB family.</text>
</comment>
<feature type="binding site" evidence="7">
    <location>
        <position position="200"/>
    </location>
    <ligand>
        <name>S-adenosyl-L-methionine</name>
        <dbReference type="ChEBI" id="CHEBI:59789"/>
    </ligand>
</feature>